<dbReference type="Pfam" id="PF01694">
    <property type="entry name" value="Rhomboid"/>
    <property type="match status" value="1"/>
</dbReference>
<feature type="transmembrane region" description="Helical" evidence="8">
    <location>
        <begin position="319"/>
        <end position="338"/>
    </location>
</feature>
<feature type="transmembrane region" description="Helical" evidence="8">
    <location>
        <begin position="268"/>
        <end position="286"/>
    </location>
</feature>
<proteinExistence type="inferred from homology"/>
<keyword evidence="7" id="KW-0802">TPR repeat</keyword>
<feature type="transmembrane region" description="Helical" evidence="8">
    <location>
        <begin position="292"/>
        <end position="312"/>
    </location>
</feature>
<keyword evidence="5 8" id="KW-1133">Transmembrane helix</keyword>
<evidence type="ECO:0000256" key="5">
    <source>
        <dbReference type="ARBA" id="ARBA00022989"/>
    </source>
</evidence>
<dbReference type="InterPro" id="IPR011990">
    <property type="entry name" value="TPR-like_helical_dom_sf"/>
</dbReference>
<evidence type="ECO:0000256" key="6">
    <source>
        <dbReference type="ARBA" id="ARBA00023136"/>
    </source>
</evidence>
<feature type="repeat" description="TPR" evidence="7">
    <location>
        <begin position="466"/>
        <end position="499"/>
    </location>
</feature>
<dbReference type="InterPro" id="IPR050925">
    <property type="entry name" value="Rhomboid_protease_S54"/>
</dbReference>
<dbReference type="SMART" id="SM00028">
    <property type="entry name" value="TPR"/>
    <property type="match status" value="2"/>
</dbReference>
<dbReference type="InterPro" id="IPR022764">
    <property type="entry name" value="Peptidase_S54_rhomboid_dom"/>
</dbReference>
<feature type="transmembrane region" description="Helical" evidence="8">
    <location>
        <begin position="375"/>
        <end position="394"/>
    </location>
</feature>
<comment type="subcellular location">
    <subcellularLocation>
        <location evidence="1">Membrane</location>
        <topology evidence="1">Multi-pass membrane protein</topology>
    </subcellularLocation>
</comment>
<dbReference type="Gene3D" id="1.25.40.10">
    <property type="entry name" value="Tetratricopeptide repeat domain"/>
    <property type="match status" value="1"/>
</dbReference>
<dbReference type="EC" id="3.4.21.105" evidence="10"/>
<dbReference type="PANTHER" id="PTHR43731:SF14">
    <property type="entry name" value="PRESENILIN-ASSOCIATED RHOMBOID-LIKE PROTEIN, MITOCHONDRIAL"/>
    <property type="match status" value="1"/>
</dbReference>
<dbReference type="RefSeq" id="WP_379495286.1">
    <property type="nucleotide sequence ID" value="NZ_JBHSAO010000001.1"/>
</dbReference>
<protein>
    <submittedName>
        <fullName evidence="10">Rhomboid family intramembrane serine protease</fullName>
        <ecNumber evidence="10">3.4.21.105</ecNumber>
    </submittedName>
</protein>
<name>A0ABV8GSC5_9BACI</name>
<evidence type="ECO:0000259" key="9">
    <source>
        <dbReference type="Pfam" id="PF01694"/>
    </source>
</evidence>
<evidence type="ECO:0000256" key="4">
    <source>
        <dbReference type="ARBA" id="ARBA00022801"/>
    </source>
</evidence>
<keyword evidence="6 8" id="KW-0472">Membrane</keyword>
<comment type="similarity">
    <text evidence="2">Belongs to the peptidase S54 family.</text>
</comment>
<reference evidence="11" key="1">
    <citation type="journal article" date="2019" name="Int. J. Syst. Evol. Microbiol.">
        <title>The Global Catalogue of Microorganisms (GCM) 10K type strain sequencing project: providing services to taxonomists for standard genome sequencing and annotation.</title>
        <authorList>
            <consortium name="The Broad Institute Genomics Platform"/>
            <consortium name="The Broad Institute Genome Sequencing Center for Infectious Disease"/>
            <person name="Wu L."/>
            <person name="Ma J."/>
        </authorList>
    </citation>
    <scope>NUCLEOTIDE SEQUENCE [LARGE SCALE GENOMIC DNA]</scope>
    <source>
        <strain evidence="11">IBRC-M 10703</strain>
    </source>
</reference>
<dbReference type="Gene3D" id="1.20.1540.10">
    <property type="entry name" value="Rhomboid-like"/>
    <property type="match status" value="1"/>
</dbReference>
<dbReference type="SUPFAM" id="SSF48452">
    <property type="entry name" value="TPR-like"/>
    <property type="match status" value="1"/>
</dbReference>
<dbReference type="SUPFAM" id="SSF144091">
    <property type="entry name" value="Rhomboid-like"/>
    <property type="match status" value="1"/>
</dbReference>
<feature type="transmembrane region" description="Helical" evidence="8">
    <location>
        <begin position="178"/>
        <end position="201"/>
    </location>
</feature>
<keyword evidence="11" id="KW-1185">Reference proteome</keyword>
<dbReference type="Proteomes" id="UP001595772">
    <property type="component" value="Unassembled WGS sequence"/>
</dbReference>
<feature type="transmembrane region" description="Helical" evidence="8">
    <location>
        <begin position="236"/>
        <end position="256"/>
    </location>
</feature>
<keyword evidence="10" id="KW-0645">Protease</keyword>
<dbReference type="EMBL" id="JBHSAO010000001">
    <property type="protein sequence ID" value="MFC4022790.1"/>
    <property type="molecule type" value="Genomic_DNA"/>
</dbReference>
<evidence type="ECO:0000256" key="2">
    <source>
        <dbReference type="ARBA" id="ARBA00009045"/>
    </source>
</evidence>
<evidence type="ECO:0000256" key="8">
    <source>
        <dbReference type="SAM" id="Phobius"/>
    </source>
</evidence>
<feature type="domain" description="Peptidase S54 rhomboid" evidence="9">
    <location>
        <begin position="227"/>
        <end position="361"/>
    </location>
</feature>
<gene>
    <name evidence="10" type="ORF">ACFOUV_03055</name>
</gene>
<sequence length="515" mass="59246">MFLDEQYKLYYTAYSLVSENNYDILHIDEKVDEIWLEKYENKKSRVIRLVHKGFDWKNHLKKDIAQVFQKSKPMKKLTRSKQIELFNVYVSSHAPVDDWEILKKPMQLKEKNPLKMKVFYLDDEDSYNELQRLERDLKLSLLIKPEEYSEEVKEKSVMKYKGYLSDFLQRKRKEEQNLFSYGKPYFTYILIAINVLMFILLEMNGGSSSIDTLIEMGAKYNPDIIDGEWWRVVSSMFLHIGFLHLFMNMLAIYYLGTVVERIYGQLRFLIIYFLAGIGGGLSSFAFTTSVSAGASGAVFGLFGALLFFGLIYKRIFLQTMGNSILIIIMINIVLGFLVPQIDMGAHLGGLLTGFIASAVVHLPKKGNVKLQFSAVFIYILLVGSIAVFGIGNNLNSQTYQLMQMEQLRMEDKFEEVVSLATDALQLDGEVEGAILFQRSYAYIELNEMNLAILDLERSIASDSTVPEAYYNLALLYYNDGQLEDANEMITTAYELKPENEDFISLYEEITGEKPK</sequence>
<dbReference type="GO" id="GO:0008233">
    <property type="term" value="F:peptidase activity"/>
    <property type="evidence" value="ECO:0007669"/>
    <property type="project" value="UniProtKB-KW"/>
</dbReference>
<dbReference type="InterPro" id="IPR019734">
    <property type="entry name" value="TPR_rpt"/>
</dbReference>
<comment type="caution">
    <text evidence="10">The sequence shown here is derived from an EMBL/GenBank/DDBJ whole genome shotgun (WGS) entry which is preliminary data.</text>
</comment>
<evidence type="ECO:0000313" key="10">
    <source>
        <dbReference type="EMBL" id="MFC4022790.1"/>
    </source>
</evidence>
<organism evidence="10 11">
    <name type="scientific">Oceanobacillus longus</name>
    <dbReference type="NCBI Taxonomy" id="930120"/>
    <lineage>
        <taxon>Bacteria</taxon>
        <taxon>Bacillati</taxon>
        <taxon>Bacillota</taxon>
        <taxon>Bacilli</taxon>
        <taxon>Bacillales</taxon>
        <taxon>Bacillaceae</taxon>
        <taxon>Oceanobacillus</taxon>
    </lineage>
</organism>
<dbReference type="PROSITE" id="PS50005">
    <property type="entry name" value="TPR"/>
    <property type="match status" value="1"/>
</dbReference>
<dbReference type="PANTHER" id="PTHR43731">
    <property type="entry name" value="RHOMBOID PROTEASE"/>
    <property type="match status" value="1"/>
</dbReference>
<evidence type="ECO:0000256" key="3">
    <source>
        <dbReference type="ARBA" id="ARBA00022692"/>
    </source>
</evidence>
<keyword evidence="3 8" id="KW-0812">Transmembrane</keyword>
<keyword evidence="4 10" id="KW-0378">Hydrolase</keyword>
<dbReference type="InterPro" id="IPR035952">
    <property type="entry name" value="Rhomboid-like_sf"/>
</dbReference>
<accession>A0ABV8GSC5</accession>
<evidence type="ECO:0000256" key="1">
    <source>
        <dbReference type="ARBA" id="ARBA00004141"/>
    </source>
</evidence>
<dbReference type="PROSITE" id="PS50293">
    <property type="entry name" value="TPR_REGION"/>
    <property type="match status" value="1"/>
</dbReference>
<dbReference type="Pfam" id="PF13181">
    <property type="entry name" value="TPR_8"/>
    <property type="match status" value="1"/>
</dbReference>
<dbReference type="GO" id="GO:0006508">
    <property type="term" value="P:proteolysis"/>
    <property type="evidence" value="ECO:0007669"/>
    <property type="project" value="UniProtKB-KW"/>
</dbReference>
<evidence type="ECO:0000313" key="11">
    <source>
        <dbReference type="Proteomes" id="UP001595772"/>
    </source>
</evidence>
<evidence type="ECO:0000256" key="7">
    <source>
        <dbReference type="PROSITE-ProRule" id="PRU00339"/>
    </source>
</evidence>